<dbReference type="GO" id="GO:0008962">
    <property type="term" value="F:phosphatidylglycerophosphatase activity"/>
    <property type="evidence" value="ECO:0007669"/>
    <property type="project" value="InterPro"/>
</dbReference>
<keyword evidence="1" id="KW-0378">Hydrolase</keyword>
<dbReference type="NCBIfam" id="TIGR01662">
    <property type="entry name" value="HAD-SF-IIIA"/>
    <property type="match status" value="1"/>
</dbReference>
<dbReference type="InterPro" id="IPR036412">
    <property type="entry name" value="HAD-like_sf"/>
</dbReference>
<dbReference type="Gene3D" id="3.40.50.1000">
    <property type="entry name" value="HAD superfamily/HAD-like"/>
    <property type="match status" value="1"/>
</dbReference>
<dbReference type="EMBL" id="JXXK01000012">
    <property type="protein sequence ID" value="KJF39877.1"/>
    <property type="molecule type" value="Genomic_DNA"/>
</dbReference>
<dbReference type="InterPro" id="IPR023214">
    <property type="entry name" value="HAD_sf"/>
</dbReference>
<dbReference type="Pfam" id="PF00702">
    <property type="entry name" value="Hydrolase"/>
    <property type="match status" value="1"/>
</dbReference>
<sequence length="179" mass="19800">MPLFTPTIVFERITCITPEFLGARGLRALILDVDNTLTAHGSQELPPDVATWLDTMRAAGVKLTIASNNMPGRVAPFAKRVGLEYQAFCCKPSPFGLRRARRAMGVSRREVALVGDQIFTDALGANLYGIPVLLVQPMRQDTKATIRLKRALEKPVLARYYKKGGRVHGKEEDRKPPDA</sequence>
<gene>
    <name evidence="1" type="ORF">TQ39_09950</name>
</gene>
<name>A0A0D8IYX8_9FIRM</name>
<organism evidence="1 2">
    <name type="scientific">Ruthenibacterium lactatiformans</name>
    <dbReference type="NCBI Taxonomy" id="1550024"/>
    <lineage>
        <taxon>Bacteria</taxon>
        <taxon>Bacillati</taxon>
        <taxon>Bacillota</taxon>
        <taxon>Clostridia</taxon>
        <taxon>Eubacteriales</taxon>
        <taxon>Oscillospiraceae</taxon>
        <taxon>Ruthenibacterium</taxon>
    </lineage>
</organism>
<dbReference type="GeneID" id="42856906"/>
<accession>A0A0D8IYX8</accession>
<dbReference type="RefSeq" id="WP_050005420.1">
    <property type="nucleotide sequence ID" value="NZ_CAQJQL010000226.1"/>
</dbReference>
<proteinExistence type="predicted"/>
<protein>
    <submittedName>
        <fullName evidence="1">Hydrolase</fullName>
    </submittedName>
</protein>
<dbReference type="InterPro" id="IPR006549">
    <property type="entry name" value="HAD-SF_hydro_IIIA"/>
</dbReference>
<keyword evidence="2" id="KW-1185">Reference proteome</keyword>
<dbReference type="AlphaFoldDB" id="A0A0D8IYX8"/>
<evidence type="ECO:0000313" key="1">
    <source>
        <dbReference type="EMBL" id="KJF39877.1"/>
    </source>
</evidence>
<comment type="caution">
    <text evidence="1">The sequence shown here is derived from an EMBL/GenBank/DDBJ whole genome shotgun (WGS) entry which is preliminary data.</text>
</comment>
<dbReference type="NCBIfam" id="TIGR01668">
    <property type="entry name" value="YqeG_hyp_ppase"/>
    <property type="match status" value="1"/>
</dbReference>
<reference evidence="1" key="1">
    <citation type="submission" date="2015-02" db="EMBL/GenBank/DDBJ databases">
        <title>A novel member of the family Ruminococcaceae isolated from human feces.</title>
        <authorList>
            <person name="Shkoporov A.N."/>
            <person name="Chaplin A.V."/>
            <person name="Motuzova O.V."/>
            <person name="Kafarskaia L.I."/>
            <person name="Khokhlova E.V."/>
            <person name="Efimov B.A."/>
        </authorList>
    </citation>
    <scope>NUCLEOTIDE SEQUENCE [LARGE SCALE GENOMIC DNA]</scope>
    <source>
        <strain evidence="1">585-1</strain>
    </source>
</reference>
<dbReference type="SUPFAM" id="SSF56784">
    <property type="entry name" value="HAD-like"/>
    <property type="match status" value="1"/>
</dbReference>
<dbReference type="Proteomes" id="UP000032483">
    <property type="component" value="Unassembled WGS sequence"/>
</dbReference>
<evidence type="ECO:0000313" key="2">
    <source>
        <dbReference type="Proteomes" id="UP000032483"/>
    </source>
</evidence>
<dbReference type="InterPro" id="IPR010021">
    <property type="entry name" value="PGPP1/Gep4"/>
</dbReference>